<reference evidence="12" key="1">
    <citation type="submission" date="2020-05" db="EMBL/GenBank/DDBJ databases">
        <title>Phylogenomic resolution of chytrid fungi.</title>
        <authorList>
            <person name="Stajich J.E."/>
            <person name="Amses K."/>
            <person name="Simmons R."/>
            <person name="Seto K."/>
            <person name="Myers J."/>
            <person name="Bonds A."/>
            <person name="Quandt C.A."/>
            <person name="Barry K."/>
            <person name="Liu P."/>
            <person name="Grigoriev I."/>
            <person name="Longcore J.E."/>
            <person name="James T.Y."/>
        </authorList>
    </citation>
    <scope>NUCLEOTIDE SEQUENCE</scope>
    <source>
        <strain evidence="12">JEL0476</strain>
    </source>
</reference>
<dbReference type="Gene3D" id="1.10.442.10">
    <property type="entry name" value="Cytochrome c oxidase subunit IV"/>
    <property type="match status" value="1"/>
</dbReference>
<evidence type="ECO:0000256" key="2">
    <source>
        <dbReference type="ARBA" id="ARBA00008135"/>
    </source>
</evidence>
<evidence type="ECO:0000256" key="4">
    <source>
        <dbReference type="ARBA" id="ARBA00022792"/>
    </source>
</evidence>
<evidence type="ECO:0000313" key="13">
    <source>
        <dbReference type="Proteomes" id="UP001211065"/>
    </source>
</evidence>
<dbReference type="PANTHER" id="PTHR10707:SF10">
    <property type="entry name" value="CYTOCHROME C OXIDASE SUBUNIT 4"/>
    <property type="match status" value="1"/>
</dbReference>
<dbReference type="GO" id="GO:0005743">
    <property type="term" value="C:mitochondrial inner membrane"/>
    <property type="evidence" value="ECO:0007669"/>
    <property type="project" value="UniProtKB-SubCell"/>
</dbReference>
<dbReference type="GO" id="GO:0045277">
    <property type="term" value="C:respiratory chain complex IV"/>
    <property type="evidence" value="ECO:0007669"/>
    <property type="project" value="InterPro"/>
</dbReference>
<feature type="domain" description="AP complex mu/sigma subunit" evidence="11">
    <location>
        <begin position="59"/>
        <end position="101"/>
    </location>
</feature>
<comment type="subcellular location">
    <subcellularLocation>
        <location evidence="1">Mitochondrion inner membrane</location>
        <topology evidence="1">Single-pass membrane protein</topology>
    </subcellularLocation>
</comment>
<gene>
    <name evidence="12" type="primary">AP3S2</name>
    <name evidence="12" type="ORF">HK099_002011</name>
</gene>
<evidence type="ECO:0000259" key="11">
    <source>
        <dbReference type="Pfam" id="PF01217"/>
    </source>
</evidence>
<feature type="transmembrane region" description="Helical" evidence="10">
    <location>
        <begin position="194"/>
        <end position="214"/>
    </location>
</feature>
<dbReference type="GO" id="GO:0006123">
    <property type="term" value="P:mitochondrial electron transport, cytochrome c to oxygen"/>
    <property type="evidence" value="ECO:0007669"/>
    <property type="project" value="InterPro"/>
</dbReference>
<accession>A0AAD5U4R9</accession>
<dbReference type="Proteomes" id="UP001211065">
    <property type="component" value="Unassembled WGS sequence"/>
</dbReference>
<evidence type="ECO:0000313" key="12">
    <source>
        <dbReference type="EMBL" id="KAJ3222701.1"/>
    </source>
</evidence>
<dbReference type="GO" id="GO:0016491">
    <property type="term" value="F:oxidoreductase activity"/>
    <property type="evidence" value="ECO:0007669"/>
    <property type="project" value="UniProtKB-KW"/>
</dbReference>
<evidence type="ECO:0000256" key="5">
    <source>
        <dbReference type="ARBA" id="ARBA00022946"/>
    </source>
</evidence>
<keyword evidence="6 10" id="KW-1133">Transmembrane helix</keyword>
<keyword evidence="4" id="KW-0999">Mitochondrion inner membrane</keyword>
<dbReference type="Pfam" id="PF01217">
    <property type="entry name" value="Clat_adaptor_s"/>
    <property type="match status" value="1"/>
</dbReference>
<dbReference type="EMBL" id="JADGJW010000163">
    <property type="protein sequence ID" value="KAJ3222701.1"/>
    <property type="molecule type" value="Genomic_DNA"/>
</dbReference>
<sequence>MSFKDIQTQQSMLKEIFALVSKRTSQQCNFLDGTALLGDDIRIIYRNFASMNLLQSKSVYRLFTNVCELDLIFRPEEVNHLLMEVISGGMVLETSISEIMAMNDIKKIPKGVARRSNVILHSISKRSISSVSGIETRWTKMPECEQGAVADFLAEKQAGDWKLMTLEEKRAAYFIAFGNYGSRTPPNPAYKYRVMSWVAGIFGLSVVCWQLWIAKMNPKKKTMSAEWEAVRIANAAEGRHNPFTGENKRI</sequence>
<organism evidence="12 13">
    <name type="scientific">Clydaea vesicula</name>
    <dbReference type="NCBI Taxonomy" id="447962"/>
    <lineage>
        <taxon>Eukaryota</taxon>
        <taxon>Fungi</taxon>
        <taxon>Fungi incertae sedis</taxon>
        <taxon>Chytridiomycota</taxon>
        <taxon>Chytridiomycota incertae sedis</taxon>
        <taxon>Chytridiomycetes</taxon>
        <taxon>Lobulomycetales</taxon>
        <taxon>Lobulomycetaceae</taxon>
        <taxon>Clydaea</taxon>
    </lineage>
</organism>
<comment type="caution">
    <text evidence="12">The sequence shown here is derived from an EMBL/GenBank/DDBJ whole genome shotgun (WGS) entry which is preliminary data.</text>
</comment>
<evidence type="ECO:0000256" key="3">
    <source>
        <dbReference type="ARBA" id="ARBA00022692"/>
    </source>
</evidence>
<comment type="similarity">
    <text evidence="2">Belongs to the cytochrome c oxidase IV family.</text>
</comment>
<dbReference type="InterPro" id="IPR022775">
    <property type="entry name" value="AP_mu_sigma_su"/>
</dbReference>
<dbReference type="InterPro" id="IPR004203">
    <property type="entry name" value="Cyt_c_oxidase_su4_fam"/>
</dbReference>
<keyword evidence="9 10" id="KW-0472">Membrane</keyword>
<name>A0AAD5U4R9_9FUNG</name>
<dbReference type="InterPro" id="IPR036639">
    <property type="entry name" value="Cyt_c_oxidase_su4_sf"/>
</dbReference>
<keyword evidence="3 10" id="KW-0812">Transmembrane</keyword>
<keyword evidence="13" id="KW-1185">Reference proteome</keyword>
<evidence type="ECO:0000256" key="9">
    <source>
        <dbReference type="ARBA" id="ARBA00023136"/>
    </source>
</evidence>
<keyword evidence="8" id="KW-0496">Mitochondrion</keyword>
<evidence type="ECO:0000256" key="6">
    <source>
        <dbReference type="ARBA" id="ARBA00022989"/>
    </source>
</evidence>
<protein>
    <submittedName>
        <fullName evidence="12">AP-3 complex subunit sigma-2</fullName>
    </submittedName>
</protein>
<proteinExistence type="inferred from homology"/>
<dbReference type="AlphaFoldDB" id="A0AAD5U4R9"/>
<dbReference type="PANTHER" id="PTHR10707">
    <property type="entry name" value="CYTOCHROME C OXIDASE SUBUNIT IV"/>
    <property type="match status" value="1"/>
</dbReference>
<keyword evidence="7" id="KW-0560">Oxidoreductase</keyword>
<keyword evidence="5" id="KW-0809">Transit peptide</keyword>
<evidence type="ECO:0000256" key="10">
    <source>
        <dbReference type="SAM" id="Phobius"/>
    </source>
</evidence>
<dbReference type="Pfam" id="PF02936">
    <property type="entry name" value="COX4"/>
    <property type="match status" value="1"/>
</dbReference>
<dbReference type="SUPFAM" id="SSF64356">
    <property type="entry name" value="SNARE-like"/>
    <property type="match status" value="1"/>
</dbReference>
<evidence type="ECO:0000256" key="8">
    <source>
        <dbReference type="ARBA" id="ARBA00023128"/>
    </source>
</evidence>
<dbReference type="SUPFAM" id="SSF81406">
    <property type="entry name" value="Mitochondrial cytochrome c oxidase subunit IV"/>
    <property type="match status" value="1"/>
</dbReference>
<evidence type="ECO:0000256" key="7">
    <source>
        <dbReference type="ARBA" id="ARBA00023002"/>
    </source>
</evidence>
<dbReference type="Gene3D" id="3.30.450.60">
    <property type="match status" value="2"/>
</dbReference>
<evidence type="ECO:0000256" key="1">
    <source>
        <dbReference type="ARBA" id="ARBA00004434"/>
    </source>
</evidence>
<dbReference type="InterPro" id="IPR011012">
    <property type="entry name" value="Longin-like_dom_sf"/>
</dbReference>